<gene>
    <name evidence="22" type="ORF">TEA_009759</name>
</gene>
<evidence type="ECO:0000256" key="12">
    <source>
        <dbReference type="ARBA" id="ARBA00022840"/>
    </source>
</evidence>
<evidence type="ECO:0000256" key="9">
    <source>
        <dbReference type="ARBA" id="ARBA00022737"/>
    </source>
</evidence>
<evidence type="ECO:0000256" key="7">
    <source>
        <dbReference type="ARBA" id="ARBA00022692"/>
    </source>
</evidence>
<keyword evidence="14 20" id="KW-0472">Membrane</keyword>
<comment type="subcellular location">
    <subcellularLocation>
        <location evidence="1">Membrane</location>
        <topology evidence="1">Single-pass type I membrane protein</topology>
    </subcellularLocation>
</comment>
<sequence>MFQTIQTTPEQTSPTMLANYISIAFFAYLVLISASKAQSGPTKSGAEALLKWKESIGNNSILSSWVYPENGNFSSSNPCKWNGIACNNAGDITEINLAFTGLQGTLECLDLSSFPQLLHLDLRENQLTGAIPLDIGTLTKLQLLDLSTNNLSGSLPLSLANLSQVIEIDFSRNMITGELDPRLFPNGTSVTNMGLVSLKRLLLQDTYLSGRIPIEIGNSKNLVLIALDRSLFSGPIPQSLGNLSELTILRLNDNQFSGQIPPNIGTLSKLIDVRLFINRLSGLVPREIGNLSSLVTLHLAENNFTGHLPQQVCQGGKLVNFSASYNNFSGPIPTSLRNCTTLYRVRLEYNQLTGNLDQDFGVYPSLTYIDLGYNRLRGNLSPQWGQCRNLTLLRISGNMIGGEIPNEIVQLSQLGVLDLSSNQLSGKIPAQIGKLSKLTSLSLRINKLSGQVPLEIGVLSNLGYLDLSLNMLSGPIPDQIGNCMKLRFLSLSKNGLLNGTIPYQIGNLVGLQTVLDLSHNSLTGEISPQIGKLINLENLNLSHNNLSGSIPNSLGDMVSLLAIDLSYNDLEGPLPDSKDFSLFPPESFANNKDLCGDLQGLRPCNTPISTSKNGDQSRMVIIVITSTVGSLLLILVVVGITVLYKRHHQWNVREDEQEVPLQRDNLFSFLNFDGKIVYDDIINATEDFNDVYCIGVGGSSRVYKAKLPSGQVVAVKKMNSTIEGMEIDEVRSFVNELATLTEIRHRNIVKLYGFCSHERHKFLVYEFMERGSLADILSNEKEAKELDWDKRAKVVKGVANALLYLHHDCVPPIIHRDISSKNVLLNSELEARVSDFGTARFLKPNSSNWTSIAGTYGYIAPELSYTMEVTEKCDVYSFGVLALEVLMGSHPGTLISNLTSLVDQKIQLKDVLDPRLSPPTTQKIADELTSIVNLALWCLHVDPQSRPTMHVASELLQMQAGDD</sequence>
<dbReference type="AlphaFoldDB" id="A0A4S4EF89"/>
<dbReference type="EC" id="2.7.11.1" evidence="2"/>
<keyword evidence="4" id="KW-0597">Phosphoprotein</keyword>
<comment type="caution">
    <text evidence="22">The sequence shown here is derived from an EMBL/GenBank/DDBJ whole genome shotgun (WGS) entry which is preliminary data.</text>
</comment>
<dbReference type="InterPro" id="IPR013210">
    <property type="entry name" value="LRR_N_plant-typ"/>
</dbReference>
<evidence type="ECO:0000256" key="6">
    <source>
        <dbReference type="ARBA" id="ARBA00022679"/>
    </source>
</evidence>
<dbReference type="Pfam" id="PF00069">
    <property type="entry name" value="Pkinase"/>
    <property type="match status" value="1"/>
</dbReference>
<dbReference type="SUPFAM" id="SSF56112">
    <property type="entry name" value="Protein kinase-like (PK-like)"/>
    <property type="match status" value="1"/>
</dbReference>
<dbReference type="FunFam" id="3.30.200.20:FF:000309">
    <property type="entry name" value="Leucine-rich repeat receptor protein kinase MSP1"/>
    <property type="match status" value="1"/>
</dbReference>
<dbReference type="SMART" id="SM00369">
    <property type="entry name" value="LRR_TYP"/>
    <property type="match status" value="6"/>
</dbReference>
<dbReference type="Gene3D" id="3.30.200.20">
    <property type="entry name" value="Phosphorylase Kinase, domain 1"/>
    <property type="match status" value="1"/>
</dbReference>
<dbReference type="Pfam" id="PF13855">
    <property type="entry name" value="LRR_8"/>
    <property type="match status" value="1"/>
</dbReference>
<dbReference type="EMBL" id="SDRB02005345">
    <property type="protein sequence ID" value="THG14446.1"/>
    <property type="molecule type" value="Genomic_DNA"/>
</dbReference>
<dbReference type="PRINTS" id="PR00019">
    <property type="entry name" value="LEURICHRPT"/>
</dbReference>
<dbReference type="InterPro" id="IPR011009">
    <property type="entry name" value="Kinase-like_dom_sf"/>
</dbReference>
<dbReference type="FunFam" id="1.10.510.10:FF:000445">
    <property type="entry name" value="MDIS1-interacting receptor like kinase 2"/>
    <property type="match status" value="1"/>
</dbReference>
<evidence type="ECO:0000256" key="11">
    <source>
        <dbReference type="ARBA" id="ARBA00022777"/>
    </source>
</evidence>
<feature type="binding site" evidence="19">
    <location>
        <position position="717"/>
    </location>
    <ligand>
        <name>ATP</name>
        <dbReference type="ChEBI" id="CHEBI:30616"/>
    </ligand>
</feature>
<evidence type="ECO:0000256" key="5">
    <source>
        <dbReference type="ARBA" id="ARBA00022614"/>
    </source>
</evidence>
<evidence type="ECO:0000313" key="22">
    <source>
        <dbReference type="EMBL" id="THG14446.1"/>
    </source>
</evidence>
<dbReference type="GO" id="GO:0005524">
    <property type="term" value="F:ATP binding"/>
    <property type="evidence" value="ECO:0007669"/>
    <property type="project" value="UniProtKB-UniRule"/>
</dbReference>
<evidence type="ECO:0000256" key="16">
    <source>
        <dbReference type="ARBA" id="ARBA00023180"/>
    </source>
</evidence>
<reference evidence="22 23" key="1">
    <citation type="journal article" date="2018" name="Proc. Natl. Acad. Sci. U.S.A.">
        <title>Draft genome sequence of Camellia sinensis var. sinensis provides insights into the evolution of the tea genome and tea quality.</title>
        <authorList>
            <person name="Wei C."/>
            <person name="Yang H."/>
            <person name="Wang S."/>
            <person name="Zhao J."/>
            <person name="Liu C."/>
            <person name="Gao L."/>
            <person name="Xia E."/>
            <person name="Lu Y."/>
            <person name="Tai Y."/>
            <person name="She G."/>
            <person name="Sun J."/>
            <person name="Cao H."/>
            <person name="Tong W."/>
            <person name="Gao Q."/>
            <person name="Li Y."/>
            <person name="Deng W."/>
            <person name="Jiang X."/>
            <person name="Wang W."/>
            <person name="Chen Q."/>
            <person name="Zhang S."/>
            <person name="Li H."/>
            <person name="Wu J."/>
            <person name="Wang P."/>
            <person name="Li P."/>
            <person name="Shi C."/>
            <person name="Zheng F."/>
            <person name="Jian J."/>
            <person name="Huang B."/>
            <person name="Shan D."/>
            <person name="Shi M."/>
            <person name="Fang C."/>
            <person name="Yue Y."/>
            <person name="Li F."/>
            <person name="Li D."/>
            <person name="Wei S."/>
            <person name="Han B."/>
            <person name="Jiang C."/>
            <person name="Yin Y."/>
            <person name="Xia T."/>
            <person name="Zhang Z."/>
            <person name="Bennetzen J.L."/>
            <person name="Zhao S."/>
            <person name="Wan X."/>
        </authorList>
    </citation>
    <scope>NUCLEOTIDE SEQUENCE [LARGE SCALE GENOMIC DNA]</scope>
    <source>
        <strain evidence="23">cv. Shuchazao</strain>
        <tissue evidence="22">Leaf</tissue>
    </source>
</reference>
<evidence type="ECO:0000256" key="15">
    <source>
        <dbReference type="ARBA" id="ARBA00023170"/>
    </source>
</evidence>
<comment type="catalytic activity">
    <reaction evidence="17">
        <text>L-threonyl-[protein] + ATP = O-phospho-L-threonyl-[protein] + ADP + H(+)</text>
        <dbReference type="Rhea" id="RHEA:46608"/>
        <dbReference type="Rhea" id="RHEA-COMP:11060"/>
        <dbReference type="Rhea" id="RHEA-COMP:11605"/>
        <dbReference type="ChEBI" id="CHEBI:15378"/>
        <dbReference type="ChEBI" id="CHEBI:30013"/>
        <dbReference type="ChEBI" id="CHEBI:30616"/>
        <dbReference type="ChEBI" id="CHEBI:61977"/>
        <dbReference type="ChEBI" id="CHEBI:456216"/>
        <dbReference type="EC" id="2.7.11.1"/>
    </reaction>
</comment>
<dbReference type="Gene3D" id="3.80.10.10">
    <property type="entry name" value="Ribonuclease Inhibitor"/>
    <property type="match status" value="3"/>
</dbReference>
<dbReference type="PANTHER" id="PTHR48005">
    <property type="entry name" value="LEUCINE RICH REPEAT KINASE 2"/>
    <property type="match status" value="1"/>
</dbReference>
<keyword evidence="6" id="KW-0808">Transferase</keyword>
<dbReference type="Proteomes" id="UP000306102">
    <property type="component" value="Unassembled WGS sequence"/>
</dbReference>
<keyword evidence="3" id="KW-0723">Serine/threonine-protein kinase</keyword>
<keyword evidence="7 20" id="KW-0812">Transmembrane</keyword>
<feature type="transmembrane region" description="Helical" evidence="20">
    <location>
        <begin position="17"/>
        <end position="34"/>
    </location>
</feature>
<evidence type="ECO:0000313" key="23">
    <source>
        <dbReference type="Proteomes" id="UP000306102"/>
    </source>
</evidence>
<keyword evidence="12 19" id="KW-0067">ATP-binding</keyword>
<dbReference type="InterPro" id="IPR051420">
    <property type="entry name" value="Ser_Thr_Kinases_DiverseReg"/>
</dbReference>
<keyword evidence="11" id="KW-0418">Kinase</keyword>
<evidence type="ECO:0000256" key="4">
    <source>
        <dbReference type="ARBA" id="ARBA00022553"/>
    </source>
</evidence>
<evidence type="ECO:0000256" key="13">
    <source>
        <dbReference type="ARBA" id="ARBA00022989"/>
    </source>
</evidence>
<evidence type="ECO:0000259" key="21">
    <source>
        <dbReference type="PROSITE" id="PS50011"/>
    </source>
</evidence>
<dbReference type="GO" id="GO:0051707">
    <property type="term" value="P:response to other organism"/>
    <property type="evidence" value="ECO:0007669"/>
    <property type="project" value="UniProtKB-ARBA"/>
</dbReference>
<keyword evidence="15" id="KW-0675">Receptor</keyword>
<dbReference type="PROSITE" id="PS00109">
    <property type="entry name" value="PROTEIN_KINASE_TYR"/>
    <property type="match status" value="1"/>
</dbReference>
<keyword evidence="16" id="KW-0325">Glycoprotein</keyword>
<keyword evidence="13 20" id="KW-1133">Transmembrane helix</keyword>
<evidence type="ECO:0000256" key="14">
    <source>
        <dbReference type="ARBA" id="ARBA00023136"/>
    </source>
</evidence>
<evidence type="ECO:0000256" key="10">
    <source>
        <dbReference type="ARBA" id="ARBA00022741"/>
    </source>
</evidence>
<evidence type="ECO:0000256" key="17">
    <source>
        <dbReference type="ARBA" id="ARBA00047899"/>
    </source>
</evidence>
<evidence type="ECO:0000256" key="1">
    <source>
        <dbReference type="ARBA" id="ARBA00004479"/>
    </source>
</evidence>
<dbReference type="PANTHER" id="PTHR48005:SF70">
    <property type="entry name" value="MDIS1-INTERACTING RECEPTOR LIKE KINASE 2-LIKE"/>
    <property type="match status" value="1"/>
</dbReference>
<proteinExistence type="predicted"/>
<evidence type="ECO:0000256" key="18">
    <source>
        <dbReference type="ARBA" id="ARBA00048679"/>
    </source>
</evidence>
<feature type="domain" description="Protein kinase" evidence="21">
    <location>
        <begin position="688"/>
        <end position="956"/>
    </location>
</feature>
<evidence type="ECO:0000256" key="3">
    <source>
        <dbReference type="ARBA" id="ARBA00022527"/>
    </source>
</evidence>
<dbReference type="SUPFAM" id="SSF52047">
    <property type="entry name" value="RNI-like"/>
    <property type="match status" value="1"/>
</dbReference>
<dbReference type="InterPro" id="IPR008266">
    <property type="entry name" value="Tyr_kinase_AS"/>
</dbReference>
<evidence type="ECO:0000256" key="8">
    <source>
        <dbReference type="ARBA" id="ARBA00022729"/>
    </source>
</evidence>
<feature type="transmembrane region" description="Helical" evidence="20">
    <location>
        <begin position="619"/>
        <end position="644"/>
    </location>
</feature>
<keyword evidence="23" id="KW-1185">Reference proteome</keyword>
<accession>A0A4S4EF89</accession>
<dbReference type="FunFam" id="3.80.10.10:FF:000400">
    <property type="entry name" value="Nuclear pore complex protein NUP107"/>
    <property type="match status" value="1"/>
</dbReference>
<dbReference type="GO" id="GO:0016020">
    <property type="term" value="C:membrane"/>
    <property type="evidence" value="ECO:0007669"/>
    <property type="project" value="UniProtKB-SubCell"/>
</dbReference>
<name>A0A4S4EF89_CAMSN</name>
<dbReference type="SUPFAM" id="SSF52058">
    <property type="entry name" value="L domain-like"/>
    <property type="match status" value="1"/>
</dbReference>
<dbReference type="PROSITE" id="PS51450">
    <property type="entry name" value="LRR"/>
    <property type="match status" value="1"/>
</dbReference>
<protein>
    <recommendedName>
        <fullName evidence="2">non-specific serine/threonine protein kinase</fullName>
        <ecNumber evidence="2">2.7.11.1</ecNumber>
    </recommendedName>
</protein>
<keyword evidence="10 19" id="KW-0547">Nucleotide-binding</keyword>
<evidence type="ECO:0000256" key="19">
    <source>
        <dbReference type="PROSITE-ProRule" id="PRU10141"/>
    </source>
</evidence>
<dbReference type="InterPro" id="IPR032675">
    <property type="entry name" value="LRR_dom_sf"/>
</dbReference>
<dbReference type="STRING" id="542762.A0A4S4EF89"/>
<dbReference type="InterPro" id="IPR017441">
    <property type="entry name" value="Protein_kinase_ATP_BS"/>
</dbReference>
<dbReference type="InterPro" id="IPR000719">
    <property type="entry name" value="Prot_kinase_dom"/>
</dbReference>
<dbReference type="Pfam" id="PF00560">
    <property type="entry name" value="LRR_1"/>
    <property type="match status" value="6"/>
</dbReference>
<evidence type="ECO:0000256" key="20">
    <source>
        <dbReference type="SAM" id="Phobius"/>
    </source>
</evidence>
<dbReference type="Gene3D" id="1.10.510.10">
    <property type="entry name" value="Transferase(Phosphotransferase) domain 1"/>
    <property type="match status" value="1"/>
</dbReference>
<keyword evidence="8" id="KW-0732">Signal</keyword>
<dbReference type="GO" id="GO:0004674">
    <property type="term" value="F:protein serine/threonine kinase activity"/>
    <property type="evidence" value="ECO:0007669"/>
    <property type="project" value="UniProtKB-KW"/>
</dbReference>
<dbReference type="PROSITE" id="PS00107">
    <property type="entry name" value="PROTEIN_KINASE_ATP"/>
    <property type="match status" value="1"/>
</dbReference>
<evidence type="ECO:0000256" key="2">
    <source>
        <dbReference type="ARBA" id="ARBA00012513"/>
    </source>
</evidence>
<dbReference type="Pfam" id="PF08263">
    <property type="entry name" value="LRRNT_2"/>
    <property type="match status" value="1"/>
</dbReference>
<dbReference type="InterPro" id="IPR003591">
    <property type="entry name" value="Leu-rich_rpt_typical-subtyp"/>
</dbReference>
<keyword evidence="9" id="KW-0677">Repeat</keyword>
<comment type="catalytic activity">
    <reaction evidence="18">
        <text>L-seryl-[protein] + ATP = O-phospho-L-seryl-[protein] + ADP + H(+)</text>
        <dbReference type="Rhea" id="RHEA:17989"/>
        <dbReference type="Rhea" id="RHEA-COMP:9863"/>
        <dbReference type="Rhea" id="RHEA-COMP:11604"/>
        <dbReference type="ChEBI" id="CHEBI:15378"/>
        <dbReference type="ChEBI" id="CHEBI:29999"/>
        <dbReference type="ChEBI" id="CHEBI:30616"/>
        <dbReference type="ChEBI" id="CHEBI:83421"/>
        <dbReference type="ChEBI" id="CHEBI:456216"/>
        <dbReference type="EC" id="2.7.11.1"/>
    </reaction>
</comment>
<dbReference type="PROSITE" id="PS50011">
    <property type="entry name" value="PROTEIN_KINASE_DOM"/>
    <property type="match status" value="1"/>
</dbReference>
<dbReference type="FunFam" id="3.80.10.10:FF:000177">
    <property type="entry name" value="Leucine-rich repeat receptor-like serine/threonine-protein kinase At1g17230"/>
    <property type="match status" value="1"/>
</dbReference>
<organism evidence="22 23">
    <name type="scientific">Camellia sinensis var. sinensis</name>
    <name type="common">China tea</name>
    <dbReference type="NCBI Taxonomy" id="542762"/>
    <lineage>
        <taxon>Eukaryota</taxon>
        <taxon>Viridiplantae</taxon>
        <taxon>Streptophyta</taxon>
        <taxon>Embryophyta</taxon>
        <taxon>Tracheophyta</taxon>
        <taxon>Spermatophyta</taxon>
        <taxon>Magnoliopsida</taxon>
        <taxon>eudicotyledons</taxon>
        <taxon>Gunneridae</taxon>
        <taxon>Pentapetalae</taxon>
        <taxon>asterids</taxon>
        <taxon>Ericales</taxon>
        <taxon>Theaceae</taxon>
        <taxon>Camellia</taxon>
    </lineage>
</organism>
<dbReference type="InterPro" id="IPR001611">
    <property type="entry name" value="Leu-rich_rpt"/>
</dbReference>
<keyword evidence="5" id="KW-0433">Leucine-rich repeat</keyword>
<dbReference type="GO" id="GO:0006952">
    <property type="term" value="P:defense response"/>
    <property type="evidence" value="ECO:0007669"/>
    <property type="project" value="UniProtKB-ARBA"/>
</dbReference>
<dbReference type="FunFam" id="3.80.10.10:FF:000041">
    <property type="entry name" value="LRR receptor-like serine/threonine-protein kinase ERECTA"/>
    <property type="match status" value="1"/>
</dbReference>